<proteinExistence type="predicted"/>
<dbReference type="InterPro" id="IPR050304">
    <property type="entry name" value="MT-severing_AAA_ATPase"/>
</dbReference>
<feature type="region of interest" description="Disordered" evidence="1">
    <location>
        <begin position="409"/>
        <end position="440"/>
    </location>
</feature>
<evidence type="ECO:0000313" key="3">
    <source>
        <dbReference type="EMBL" id="KAL3762514.1"/>
    </source>
</evidence>
<evidence type="ECO:0000313" key="4">
    <source>
        <dbReference type="Proteomes" id="UP001530315"/>
    </source>
</evidence>
<dbReference type="AlphaFoldDB" id="A0ABD3MER2"/>
<accession>A0ABD3MER2</accession>
<dbReference type="EMBL" id="JALLAZ020001826">
    <property type="protein sequence ID" value="KAL3762514.1"/>
    <property type="molecule type" value="Genomic_DNA"/>
</dbReference>
<feature type="compositionally biased region" description="Basic and acidic residues" evidence="1">
    <location>
        <begin position="559"/>
        <end position="568"/>
    </location>
</feature>
<dbReference type="Proteomes" id="UP001530315">
    <property type="component" value="Unassembled WGS sequence"/>
</dbReference>
<keyword evidence="4" id="KW-1185">Reference proteome</keyword>
<dbReference type="SMART" id="SM00382">
    <property type="entry name" value="AAA"/>
    <property type="match status" value="1"/>
</dbReference>
<dbReference type="Gene3D" id="1.10.8.60">
    <property type="match status" value="1"/>
</dbReference>
<feature type="region of interest" description="Disordered" evidence="1">
    <location>
        <begin position="542"/>
        <end position="569"/>
    </location>
</feature>
<dbReference type="Pfam" id="PF00004">
    <property type="entry name" value="AAA"/>
    <property type="match status" value="1"/>
</dbReference>
<dbReference type="Gene3D" id="3.40.50.300">
    <property type="entry name" value="P-loop containing nucleotide triphosphate hydrolases"/>
    <property type="match status" value="2"/>
</dbReference>
<feature type="compositionally biased region" description="Basic and acidic residues" evidence="1">
    <location>
        <begin position="427"/>
        <end position="440"/>
    </location>
</feature>
<dbReference type="PANTHER" id="PTHR23074">
    <property type="entry name" value="AAA DOMAIN-CONTAINING"/>
    <property type="match status" value="1"/>
</dbReference>
<dbReference type="PANTHER" id="PTHR23074:SF83">
    <property type="entry name" value="VACUOLAR PROTEIN SORTING-ASSOCIATED PROTEIN 4A"/>
    <property type="match status" value="1"/>
</dbReference>
<feature type="compositionally biased region" description="Low complexity" evidence="1">
    <location>
        <begin position="547"/>
        <end position="556"/>
    </location>
</feature>
<name>A0ABD3MER2_9STRA</name>
<dbReference type="InterPro" id="IPR003593">
    <property type="entry name" value="AAA+_ATPase"/>
</dbReference>
<evidence type="ECO:0000259" key="2">
    <source>
        <dbReference type="SMART" id="SM00382"/>
    </source>
</evidence>
<evidence type="ECO:0000256" key="1">
    <source>
        <dbReference type="SAM" id="MobiDB-lite"/>
    </source>
</evidence>
<reference evidence="3 4" key="1">
    <citation type="submission" date="2024-10" db="EMBL/GenBank/DDBJ databases">
        <title>Updated reference genomes for cyclostephanoid diatoms.</title>
        <authorList>
            <person name="Roberts W.R."/>
            <person name="Alverson A.J."/>
        </authorList>
    </citation>
    <scope>NUCLEOTIDE SEQUENCE [LARGE SCALE GENOMIC DNA]</scope>
    <source>
        <strain evidence="3 4">AJA276-08</strain>
    </source>
</reference>
<dbReference type="Pfam" id="PF17862">
    <property type="entry name" value="AAA_lid_3"/>
    <property type="match status" value="1"/>
</dbReference>
<dbReference type="InterPro" id="IPR041569">
    <property type="entry name" value="AAA_lid_3"/>
</dbReference>
<sequence length="624" mass="66542">MPPPPPRLQKRQKTAPSSSSSSSSSSSAAAAAAAASAGERTHPNASEIPVPQRGRSAADDHDDGKIFGGGISSRGGKRTARSVSPEEFGMGSSSENDGCWEGALLAGETPSSPDGLEMSSFVFVATDISRNARTSETIHPYSIVSSAAAFGRIREHKGQEDPVGGENGLCDAISTSGNVPLFDYSMGDDPHHNKISECESVRGRHHGGGANKRGKQSQFCDSPPLVNVSFRDIIGHGQAKLRLDEALLPLALPPDIADSVLTGIRAAPASILLHGPPGCGKTKLAKAVAGEAQAAFLSIGPSDILSKFVGESEASIRGLFQEARRRAMKIESRCAVVFFDEIDALGRSRVDDESGKMSQAGGDNSSRRVLAELLIQMTALNENESGSECEGEEYDGYCDDGDSFSGRSTASAGTGYFERSGNTPNRSGREGNNHDYPDKMQPKPRVIVVAATNRPEDCDPALLRRFAVRVLVGLPSRKDRRKIIRRLLADVNHNITSAQLDELALTTEGWSGSDLESMTREAVMAPVRECLRAAAILKKRENKVSRQSGTGSSQTQDVKGSEDSKSGTRESLLNSFRDLRPVLSGDFEDGIAFFLGDQNAAFGHFRNNIKQSHYDSSSSSEDEA</sequence>
<dbReference type="InterPro" id="IPR027417">
    <property type="entry name" value="P-loop_NTPase"/>
</dbReference>
<feature type="compositionally biased region" description="Low complexity" evidence="1">
    <location>
        <begin position="17"/>
        <end position="37"/>
    </location>
</feature>
<comment type="caution">
    <text evidence="3">The sequence shown here is derived from an EMBL/GenBank/DDBJ whole genome shotgun (WGS) entry which is preliminary data.</text>
</comment>
<dbReference type="SUPFAM" id="SSF52540">
    <property type="entry name" value="P-loop containing nucleoside triphosphate hydrolases"/>
    <property type="match status" value="1"/>
</dbReference>
<feature type="region of interest" description="Disordered" evidence="1">
    <location>
        <begin position="1"/>
        <end position="102"/>
    </location>
</feature>
<gene>
    <name evidence="3" type="ORF">ACHAW5_008440</name>
</gene>
<protein>
    <recommendedName>
        <fullName evidence="2">AAA+ ATPase domain-containing protein</fullName>
    </recommendedName>
</protein>
<dbReference type="InterPro" id="IPR003959">
    <property type="entry name" value="ATPase_AAA_core"/>
</dbReference>
<feature type="domain" description="AAA+ ATPase" evidence="2">
    <location>
        <begin position="267"/>
        <end position="476"/>
    </location>
</feature>
<feature type="compositionally biased region" description="Basic and acidic residues" evidence="1">
    <location>
        <begin position="56"/>
        <end position="65"/>
    </location>
</feature>
<organism evidence="3 4">
    <name type="scientific">Stephanodiscus triporus</name>
    <dbReference type="NCBI Taxonomy" id="2934178"/>
    <lineage>
        <taxon>Eukaryota</taxon>
        <taxon>Sar</taxon>
        <taxon>Stramenopiles</taxon>
        <taxon>Ochrophyta</taxon>
        <taxon>Bacillariophyta</taxon>
        <taxon>Coscinodiscophyceae</taxon>
        <taxon>Thalassiosirophycidae</taxon>
        <taxon>Stephanodiscales</taxon>
        <taxon>Stephanodiscaceae</taxon>
        <taxon>Stephanodiscus</taxon>
    </lineage>
</organism>